<gene>
    <name evidence="8" type="primary">LOC118477845</name>
</gene>
<reference evidence="8" key="1">
    <citation type="submission" date="2025-08" db="UniProtKB">
        <authorList>
            <consortium name="RefSeq"/>
        </authorList>
    </citation>
    <scope>IDENTIFICATION</scope>
</reference>
<dbReference type="InterPro" id="IPR029058">
    <property type="entry name" value="AB_hydrolase_fold"/>
</dbReference>
<accession>A0ABM1VUV1</accession>
<sequence>MFSEYKTRDFYIGGQSYAGKYVPSIAQFIHQKGKNKETNIPLTGVYLGGPFFDPSTQGPEMLDYFYSVGAVSYASYLKFKIAVQNFTQSIGGRPSGLLMSCIIIHLGLFKVPGVIQMDNYMHQNPAGYTCVKNVMTLDPVVKAVHVGPNQNFIVAGTGDAYQKFGDEFFKSTKGQLSELLDNNYKVLVYTGDYDTVVSSSMTEAALVSTPWSRQKEYNNTERSVWGKDDTLGFYSLTGRLCRVVVRAAGHQTPRDQPERSFLMMSLFLRDGCVHNEGEAVVWG</sequence>
<evidence type="ECO:0000256" key="4">
    <source>
        <dbReference type="ARBA" id="ARBA00022729"/>
    </source>
</evidence>
<evidence type="ECO:0000256" key="6">
    <source>
        <dbReference type="ARBA" id="ARBA00023180"/>
    </source>
</evidence>
<evidence type="ECO:0000256" key="3">
    <source>
        <dbReference type="ARBA" id="ARBA00022670"/>
    </source>
</evidence>
<dbReference type="GO" id="GO:0004180">
    <property type="term" value="F:carboxypeptidase activity"/>
    <property type="evidence" value="ECO:0007669"/>
    <property type="project" value="UniProtKB-KW"/>
</dbReference>
<keyword evidence="7" id="KW-1185">Reference proteome</keyword>
<dbReference type="Gene3D" id="3.40.50.1820">
    <property type="entry name" value="alpha/beta hydrolase"/>
    <property type="match status" value="1"/>
</dbReference>
<comment type="similarity">
    <text evidence="1">Belongs to the peptidase S10 family.</text>
</comment>
<dbReference type="PANTHER" id="PTHR11802:SF472">
    <property type="entry name" value="SERINE CARBOXYPEPTIDASE CPVL-RELATED"/>
    <property type="match status" value="1"/>
</dbReference>
<keyword evidence="6" id="KW-0325">Glycoprotein</keyword>
<dbReference type="Pfam" id="PF00450">
    <property type="entry name" value="Peptidase_S10"/>
    <property type="match status" value="1"/>
</dbReference>
<dbReference type="InterPro" id="IPR001563">
    <property type="entry name" value="Peptidase_S10"/>
</dbReference>
<proteinExistence type="inferred from homology"/>
<evidence type="ECO:0000256" key="5">
    <source>
        <dbReference type="ARBA" id="ARBA00022801"/>
    </source>
</evidence>
<keyword evidence="4" id="KW-0732">Signal</keyword>
<protein>
    <submittedName>
        <fullName evidence="8">Probable serine carboxypeptidase CPVL</fullName>
    </submittedName>
</protein>
<dbReference type="Proteomes" id="UP000694888">
    <property type="component" value="Unplaced"/>
</dbReference>
<organism evidence="7 8">
    <name type="scientific">Aplysia californica</name>
    <name type="common">California sea hare</name>
    <dbReference type="NCBI Taxonomy" id="6500"/>
    <lineage>
        <taxon>Eukaryota</taxon>
        <taxon>Metazoa</taxon>
        <taxon>Spiralia</taxon>
        <taxon>Lophotrochozoa</taxon>
        <taxon>Mollusca</taxon>
        <taxon>Gastropoda</taxon>
        <taxon>Heterobranchia</taxon>
        <taxon>Euthyneura</taxon>
        <taxon>Tectipleura</taxon>
        <taxon>Aplysiida</taxon>
        <taxon>Aplysioidea</taxon>
        <taxon>Aplysiidae</taxon>
        <taxon>Aplysia</taxon>
    </lineage>
</organism>
<keyword evidence="2 8" id="KW-0121">Carboxypeptidase</keyword>
<evidence type="ECO:0000313" key="7">
    <source>
        <dbReference type="Proteomes" id="UP000694888"/>
    </source>
</evidence>
<evidence type="ECO:0000313" key="8">
    <source>
        <dbReference type="RefSeq" id="XP_035826193.1"/>
    </source>
</evidence>
<dbReference type="RefSeq" id="XP_035826193.1">
    <property type="nucleotide sequence ID" value="XM_035970300.1"/>
</dbReference>
<evidence type="ECO:0000256" key="2">
    <source>
        <dbReference type="ARBA" id="ARBA00022645"/>
    </source>
</evidence>
<evidence type="ECO:0000256" key="1">
    <source>
        <dbReference type="ARBA" id="ARBA00009431"/>
    </source>
</evidence>
<name>A0ABM1VUV1_APLCA</name>
<keyword evidence="3" id="KW-0645">Protease</keyword>
<dbReference type="GeneID" id="118477845"/>
<dbReference type="SUPFAM" id="SSF53474">
    <property type="entry name" value="alpha/beta-Hydrolases"/>
    <property type="match status" value="1"/>
</dbReference>
<dbReference type="PANTHER" id="PTHR11802">
    <property type="entry name" value="SERINE PROTEASE FAMILY S10 SERINE CARBOXYPEPTIDASE"/>
    <property type="match status" value="1"/>
</dbReference>
<keyword evidence="5" id="KW-0378">Hydrolase</keyword>